<organism evidence="2 3">
    <name type="scientific">Candidatus Allofournierella merdipullorum</name>
    <dbReference type="NCBI Taxonomy" id="2838595"/>
    <lineage>
        <taxon>Bacteria</taxon>
        <taxon>Bacillati</taxon>
        <taxon>Bacillota</taxon>
        <taxon>Clostridia</taxon>
        <taxon>Eubacteriales</taxon>
        <taxon>Oscillospiraceae</taxon>
        <taxon>Allofournierella</taxon>
    </lineage>
</organism>
<evidence type="ECO:0000313" key="2">
    <source>
        <dbReference type="EMBL" id="HIZ29747.1"/>
    </source>
</evidence>
<dbReference type="InterPro" id="IPR024294">
    <property type="entry name" value="DUF3810"/>
</dbReference>
<sequence length="364" mass="39473">MKERLKDLARSRALYVLLAGGAAQGLFLLLRRDRASMDAAASLATGVRRAVSALADPLPFSLAELLCTALGVWVLVMAVATVRGQLQGRRVLARRLLGLAALAVWIWAGVSWLWGVHYYASSFSDKSGLAAEPVTTEALEATTLWFAEGANRTGRLVERDSSGRLAADSAAIMESASDSLAALTEEYPFLDGPARQPKPAVYSWFMSAAGFTGYIFPFTGESTLNMDCPNVFLPVTIAHEQAHQQGVAPEQEANFVGIAACLANADTLWQYSGWLFGFLHLSNALYSADPAAWWEVWQLLEEGPTADLAWNDEYWLSFESPASELAESTYTAFLESYGQDLGMASYGACVDLLVARYCPLEQAA</sequence>
<reference evidence="2" key="1">
    <citation type="journal article" date="2021" name="PeerJ">
        <title>Extensive microbial diversity within the chicken gut microbiome revealed by metagenomics and culture.</title>
        <authorList>
            <person name="Gilroy R."/>
            <person name="Ravi A."/>
            <person name="Getino M."/>
            <person name="Pursley I."/>
            <person name="Horton D.L."/>
            <person name="Alikhan N.F."/>
            <person name="Baker D."/>
            <person name="Gharbi K."/>
            <person name="Hall N."/>
            <person name="Watson M."/>
            <person name="Adriaenssens E.M."/>
            <person name="Foster-Nyarko E."/>
            <person name="Jarju S."/>
            <person name="Secka A."/>
            <person name="Antonio M."/>
            <person name="Oren A."/>
            <person name="Chaudhuri R.R."/>
            <person name="La Ragione R."/>
            <person name="Hildebrand F."/>
            <person name="Pallen M.J."/>
        </authorList>
    </citation>
    <scope>NUCLEOTIDE SEQUENCE</scope>
    <source>
        <strain evidence="2">ChiGjej4B4-18154</strain>
    </source>
</reference>
<reference evidence="2" key="2">
    <citation type="submission" date="2021-04" db="EMBL/GenBank/DDBJ databases">
        <authorList>
            <person name="Gilroy R."/>
        </authorList>
    </citation>
    <scope>NUCLEOTIDE SEQUENCE</scope>
    <source>
        <strain evidence="2">ChiGjej4B4-18154</strain>
    </source>
</reference>
<keyword evidence="1" id="KW-0812">Transmembrane</keyword>
<dbReference type="AlphaFoldDB" id="A0A9D2E2N8"/>
<protein>
    <submittedName>
        <fullName evidence="2">DUF3810 domain-containing protein</fullName>
    </submittedName>
</protein>
<gene>
    <name evidence="2" type="ORF">H9813_00735</name>
</gene>
<feature type="transmembrane region" description="Helical" evidence="1">
    <location>
        <begin position="96"/>
        <end position="120"/>
    </location>
</feature>
<feature type="transmembrane region" description="Helical" evidence="1">
    <location>
        <begin position="12"/>
        <end position="30"/>
    </location>
</feature>
<accession>A0A9D2E2N8</accession>
<dbReference type="EMBL" id="DXBV01000010">
    <property type="protein sequence ID" value="HIZ29747.1"/>
    <property type="molecule type" value="Genomic_DNA"/>
</dbReference>
<name>A0A9D2E2N8_9FIRM</name>
<evidence type="ECO:0000256" key="1">
    <source>
        <dbReference type="SAM" id="Phobius"/>
    </source>
</evidence>
<comment type="caution">
    <text evidence="2">The sequence shown here is derived from an EMBL/GenBank/DDBJ whole genome shotgun (WGS) entry which is preliminary data.</text>
</comment>
<proteinExistence type="predicted"/>
<dbReference type="Pfam" id="PF12725">
    <property type="entry name" value="DUF3810"/>
    <property type="match status" value="1"/>
</dbReference>
<keyword evidence="1" id="KW-1133">Transmembrane helix</keyword>
<dbReference type="Proteomes" id="UP000824035">
    <property type="component" value="Unassembled WGS sequence"/>
</dbReference>
<feature type="transmembrane region" description="Helical" evidence="1">
    <location>
        <begin position="62"/>
        <end position="84"/>
    </location>
</feature>
<evidence type="ECO:0000313" key="3">
    <source>
        <dbReference type="Proteomes" id="UP000824035"/>
    </source>
</evidence>
<keyword evidence="1" id="KW-0472">Membrane</keyword>